<dbReference type="EMBL" id="JBJKBG010000005">
    <property type="protein sequence ID" value="KAL3740376.1"/>
    <property type="molecule type" value="Genomic_DNA"/>
</dbReference>
<comment type="caution">
    <text evidence="5">The sequence shown here is derived from an EMBL/GenBank/DDBJ whole genome shotgun (WGS) entry which is preliminary data.</text>
</comment>
<evidence type="ECO:0000313" key="5">
    <source>
        <dbReference type="EMBL" id="KAL3740376.1"/>
    </source>
</evidence>
<evidence type="ECO:0000256" key="3">
    <source>
        <dbReference type="ARBA" id="ARBA00022786"/>
    </source>
</evidence>
<dbReference type="PANTHER" id="PTHR13260:SF0">
    <property type="entry name" value="ANAPHASE-PROMOTING COMPLEX SUBUNIT 4"/>
    <property type="match status" value="1"/>
</dbReference>
<evidence type="ECO:0000313" key="6">
    <source>
        <dbReference type="Proteomes" id="UP001634007"/>
    </source>
</evidence>
<keyword evidence="4" id="KW-0131">Cell cycle</keyword>
<keyword evidence="6" id="KW-1185">Reference proteome</keyword>
<proteinExistence type="predicted"/>
<name>A0ABD3KRP4_EUCGL</name>
<accession>A0ABD3KRP4</accession>
<gene>
    <name evidence="5" type="ORF">ACJRO7_021627</name>
</gene>
<evidence type="ECO:0000256" key="2">
    <source>
        <dbReference type="ARBA" id="ARBA00022776"/>
    </source>
</evidence>
<dbReference type="Proteomes" id="UP001634007">
    <property type="component" value="Unassembled WGS sequence"/>
</dbReference>
<keyword evidence="3" id="KW-0833">Ubl conjugation pathway</keyword>
<evidence type="ECO:0000256" key="1">
    <source>
        <dbReference type="ARBA" id="ARBA00022618"/>
    </source>
</evidence>
<keyword evidence="2" id="KW-0498">Mitosis</keyword>
<dbReference type="InterPro" id="IPR024789">
    <property type="entry name" value="APC4"/>
</dbReference>
<evidence type="ECO:0000256" key="4">
    <source>
        <dbReference type="ARBA" id="ARBA00023306"/>
    </source>
</evidence>
<protein>
    <submittedName>
        <fullName evidence="5">Uncharacterized protein</fullName>
    </submittedName>
</protein>
<dbReference type="GO" id="GO:0051301">
    <property type="term" value="P:cell division"/>
    <property type="evidence" value="ECO:0007669"/>
    <property type="project" value="UniProtKB-KW"/>
</dbReference>
<dbReference type="AlphaFoldDB" id="A0ABD3KRP4"/>
<sequence>MLLNKMNDTGENLGDAWMMILQASDLPFVHISGTTWANNWELYQLKDSMLHLDVENEKIRSIPHTVVPPFSVSASRGVACVLAARKRALVYILDEDEDEISDSE</sequence>
<organism evidence="5 6">
    <name type="scientific">Eucalyptus globulus</name>
    <name type="common">Tasmanian blue gum</name>
    <dbReference type="NCBI Taxonomy" id="34317"/>
    <lineage>
        <taxon>Eukaryota</taxon>
        <taxon>Viridiplantae</taxon>
        <taxon>Streptophyta</taxon>
        <taxon>Embryophyta</taxon>
        <taxon>Tracheophyta</taxon>
        <taxon>Spermatophyta</taxon>
        <taxon>Magnoliopsida</taxon>
        <taxon>eudicotyledons</taxon>
        <taxon>Gunneridae</taxon>
        <taxon>Pentapetalae</taxon>
        <taxon>rosids</taxon>
        <taxon>malvids</taxon>
        <taxon>Myrtales</taxon>
        <taxon>Myrtaceae</taxon>
        <taxon>Myrtoideae</taxon>
        <taxon>Eucalypteae</taxon>
        <taxon>Eucalyptus</taxon>
    </lineage>
</organism>
<dbReference type="PANTHER" id="PTHR13260">
    <property type="entry name" value="ANAPHASE PROMOTING COMPLEX SUBUNIT 4 APC4"/>
    <property type="match status" value="1"/>
</dbReference>
<keyword evidence="1" id="KW-0132">Cell division</keyword>
<reference evidence="5 6" key="1">
    <citation type="submission" date="2024-11" db="EMBL/GenBank/DDBJ databases">
        <title>Chromosome-level genome assembly of Eucalyptus globulus Labill. provides insights into its genome evolution.</title>
        <authorList>
            <person name="Li X."/>
        </authorList>
    </citation>
    <scope>NUCLEOTIDE SEQUENCE [LARGE SCALE GENOMIC DNA]</scope>
    <source>
        <strain evidence="5">CL2024</strain>
        <tissue evidence="5">Fresh tender leaves</tissue>
    </source>
</reference>